<dbReference type="PANTHER" id="PTHR31121:SF6">
    <property type="entry name" value="ALPHA-1,2 MANNOSYLTRANSFERASE KTR1"/>
    <property type="match status" value="1"/>
</dbReference>
<dbReference type="HOGENOM" id="CLU_1745003_0_0_1"/>
<proteinExistence type="inferred from homology"/>
<dbReference type="Pfam" id="PF01793">
    <property type="entry name" value="Glyco_transf_15"/>
    <property type="match status" value="1"/>
</dbReference>
<dbReference type="OrthoDB" id="439943at2759"/>
<dbReference type="GO" id="GO:0000026">
    <property type="term" value="F:alpha-1,2-mannosyltransferase activity"/>
    <property type="evidence" value="ECO:0007669"/>
    <property type="project" value="TreeGrafter"/>
</dbReference>
<keyword evidence="2 3" id="KW-0808">Transferase</keyword>
<dbReference type="Gene3D" id="3.90.550.10">
    <property type="entry name" value="Spore Coat Polysaccharide Biosynthesis Protein SpsA, Chain A"/>
    <property type="match status" value="1"/>
</dbReference>
<evidence type="ECO:0000313" key="4">
    <source>
        <dbReference type="Proteomes" id="UP000054279"/>
    </source>
</evidence>
<dbReference type="InterPro" id="IPR029044">
    <property type="entry name" value="Nucleotide-diphossugar_trans"/>
</dbReference>
<dbReference type="AlphaFoldDB" id="A0A0C9U4T2"/>
<comment type="similarity">
    <text evidence="1">Belongs to the glycosyltransferase 15 family.</text>
</comment>
<name>A0A0C9U4T2_SPHS4</name>
<dbReference type="EMBL" id="KN837165">
    <property type="protein sequence ID" value="KIJ37938.1"/>
    <property type="molecule type" value="Genomic_DNA"/>
</dbReference>
<sequence>FTLGYRSMCRFFSGFFWRHPAIAKYDWIWRLDSDIRFHCDVPYDPFIRMRDANALYSFVQISPDTPFVQPSLPSNVSSFLASHSHLIPEGVNHAFQWHNVNKALRGEAGVNDWTLMNFYNNWEISHRSLWTSPVYTAFFEYLDKAGGTSL</sequence>
<keyword evidence="4" id="KW-1185">Reference proteome</keyword>
<dbReference type="SUPFAM" id="SSF53448">
    <property type="entry name" value="Nucleotide-diphospho-sugar transferases"/>
    <property type="match status" value="1"/>
</dbReference>
<evidence type="ECO:0000256" key="2">
    <source>
        <dbReference type="ARBA" id="ARBA00022679"/>
    </source>
</evidence>
<protein>
    <submittedName>
        <fullName evidence="3">Glycosyltransferase family 15 protein</fullName>
    </submittedName>
</protein>
<dbReference type="InterPro" id="IPR002685">
    <property type="entry name" value="Glyco_trans_15"/>
</dbReference>
<dbReference type="GO" id="GO:0005794">
    <property type="term" value="C:Golgi apparatus"/>
    <property type="evidence" value="ECO:0007669"/>
    <property type="project" value="TreeGrafter"/>
</dbReference>
<accession>A0A0C9U4T2</accession>
<gene>
    <name evidence="3" type="ORF">M422DRAFT_177322</name>
</gene>
<dbReference type="GO" id="GO:0006487">
    <property type="term" value="P:protein N-linked glycosylation"/>
    <property type="evidence" value="ECO:0007669"/>
    <property type="project" value="TreeGrafter"/>
</dbReference>
<dbReference type="PANTHER" id="PTHR31121">
    <property type="entry name" value="ALPHA-1,2 MANNOSYLTRANSFERASE KTR1"/>
    <property type="match status" value="1"/>
</dbReference>
<dbReference type="Proteomes" id="UP000054279">
    <property type="component" value="Unassembled WGS sequence"/>
</dbReference>
<evidence type="ECO:0000256" key="1">
    <source>
        <dbReference type="ARBA" id="ARBA00007677"/>
    </source>
</evidence>
<reference evidence="3 4" key="1">
    <citation type="submission" date="2014-06" db="EMBL/GenBank/DDBJ databases">
        <title>Evolutionary Origins and Diversification of the Mycorrhizal Mutualists.</title>
        <authorList>
            <consortium name="DOE Joint Genome Institute"/>
            <consortium name="Mycorrhizal Genomics Consortium"/>
            <person name="Kohler A."/>
            <person name="Kuo A."/>
            <person name="Nagy L.G."/>
            <person name="Floudas D."/>
            <person name="Copeland A."/>
            <person name="Barry K.W."/>
            <person name="Cichocki N."/>
            <person name="Veneault-Fourrey C."/>
            <person name="LaButti K."/>
            <person name="Lindquist E.A."/>
            <person name="Lipzen A."/>
            <person name="Lundell T."/>
            <person name="Morin E."/>
            <person name="Murat C."/>
            <person name="Riley R."/>
            <person name="Ohm R."/>
            <person name="Sun H."/>
            <person name="Tunlid A."/>
            <person name="Henrissat B."/>
            <person name="Grigoriev I.V."/>
            <person name="Hibbett D.S."/>
            <person name="Martin F."/>
        </authorList>
    </citation>
    <scope>NUCLEOTIDE SEQUENCE [LARGE SCALE GENOMIC DNA]</scope>
    <source>
        <strain evidence="3 4">SS14</strain>
    </source>
</reference>
<dbReference type="GO" id="GO:0016020">
    <property type="term" value="C:membrane"/>
    <property type="evidence" value="ECO:0007669"/>
    <property type="project" value="InterPro"/>
</dbReference>
<organism evidence="3 4">
    <name type="scientific">Sphaerobolus stellatus (strain SS14)</name>
    <dbReference type="NCBI Taxonomy" id="990650"/>
    <lineage>
        <taxon>Eukaryota</taxon>
        <taxon>Fungi</taxon>
        <taxon>Dikarya</taxon>
        <taxon>Basidiomycota</taxon>
        <taxon>Agaricomycotina</taxon>
        <taxon>Agaricomycetes</taxon>
        <taxon>Phallomycetidae</taxon>
        <taxon>Geastrales</taxon>
        <taxon>Sphaerobolaceae</taxon>
        <taxon>Sphaerobolus</taxon>
    </lineage>
</organism>
<feature type="non-terminal residue" evidence="3">
    <location>
        <position position="1"/>
    </location>
</feature>
<evidence type="ECO:0000313" key="3">
    <source>
        <dbReference type="EMBL" id="KIJ37938.1"/>
    </source>
</evidence>
<dbReference type="GO" id="GO:0000032">
    <property type="term" value="P:cell wall mannoprotein biosynthetic process"/>
    <property type="evidence" value="ECO:0007669"/>
    <property type="project" value="TreeGrafter"/>
</dbReference>